<dbReference type="Gene3D" id="3.10.310.70">
    <property type="match status" value="1"/>
</dbReference>
<dbReference type="EMBL" id="JAROAV010000052">
    <property type="protein sequence ID" value="MDF8266212.1"/>
    <property type="molecule type" value="Genomic_DNA"/>
</dbReference>
<name>A0ABT6CBD6_9MICO</name>
<dbReference type="RefSeq" id="WP_277193422.1">
    <property type="nucleotide sequence ID" value="NZ_JAROAV010000052.1"/>
</dbReference>
<dbReference type="PANTHER" id="PTHR22642">
    <property type="entry name" value="IMIDAZOLONEPROPIONASE"/>
    <property type="match status" value="1"/>
</dbReference>
<keyword evidence="3" id="KW-1185">Reference proteome</keyword>
<proteinExistence type="predicted"/>
<dbReference type="InterPro" id="IPR011059">
    <property type="entry name" value="Metal-dep_hydrolase_composite"/>
</dbReference>
<sequence>MTATERAGRRAPVALLTDGAFTDGEATFSAMIVSGGLIRWTGHAQDAPTESVDEIVRLENRLVTPVLVDAHVHTSDTGQALAGVDLSGARSVSQALDLVALAAAQRPGRPVYAYSWDETDWAEQRPFTSAELDRATSGADVYATRIDMHSACASSTLMDRAQAWHAPGSDGTGLIARDAHHLVREAHRGGVTAQDRGHFIDTAMRASLEAGIGVLHEMGAPVLTSEEDLLAVLAAGRRPNTPEVVGYWGQLVTSADEASALAARLGVQGLAGDLNVDGSIGSRTAALREPYADAIGMDGFAYLSPEEVAVHAAACTRAGLQAGFHVIGDAGMDCAIEGLQRAAADVGAGALAGARHRLEHAEMCHPEHLTALADLGVVASVQPAFDAYWGGSEGMYAARLGAERSSRTNPFADLVGAGVQLALGSDSPVTPFAPWEAMRACVLHHQKDQRLDVATALRLHTRGGHAAARDDRAGRLVPGAAASYVVWDQRGGLPSLRDGVAAPVAMRTVLRGTAVLDRL</sequence>
<organism evidence="2 3">
    <name type="scientific">Luteipulveratus flavus</name>
    <dbReference type="NCBI Taxonomy" id="3031728"/>
    <lineage>
        <taxon>Bacteria</taxon>
        <taxon>Bacillati</taxon>
        <taxon>Actinomycetota</taxon>
        <taxon>Actinomycetes</taxon>
        <taxon>Micrococcales</taxon>
        <taxon>Dermacoccaceae</taxon>
        <taxon>Luteipulveratus</taxon>
    </lineage>
</organism>
<dbReference type="Gene3D" id="3.20.20.140">
    <property type="entry name" value="Metal-dependent hydrolases"/>
    <property type="match status" value="1"/>
</dbReference>
<dbReference type="Pfam" id="PF07969">
    <property type="entry name" value="Amidohydro_3"/>
    <property type="match status" value="1"/>
</dbReference>
<dbReference type="SUPFAM" id="SSF51338">
    <property type="entry name" value="Composite domain of metallo-dependent hydrolases"/>
    <property type="match status" value="1"/>
</dbReference>
<evidence type="ECO:0000313" key="2">
    <source>
        <dbReference type="EMBL" id="MDF8266212.1"/>
    </source>
</evidence>
<protein>
    <submittedName>
        <fullName evidence="2">Amidohydrolase family protein</fullName>
    </submittedName>
</protein>
<dbReference type="PANTHER" id="PTHR22642:SF2">
    <property type="entry name" value="PROTEIN LONG AFTER FAR-RED 3"/>
    <property type="match status" value="1"/>
</dbReference>
<comment type="caution">
    <text evidence="2">The sequence shown here is derived from an EMBL/GenBank/DDBJ whole genome shotgun (WGS) entry which is preliminary data.</text>
</comment>
<dbReference type="InterPro" id="IPR013108">
    <property type="entry name" value="Amidohydro_3"/>
</dbReference>
<evidence type="ECO:0000259" key="1">
    <source>
        <dbReference type="Pfam" id="PF07969"/>
    </source>
</evidence>
<dbReference type="Proteomes" id="UP001528912">
    <property type="component" value="Unassembled WGS sequence"/>
</dbReference>
<dbReference type="InterPro" id="IPR032466">
    <property type="entry name" value="Metal_Hydrolase"/>
</dbReference>
<accession>A0ABT6CBD6</accession>
<gene>
    <name evidence="2" type="ORF">P4R38_18325</name>
</gene>
<feature type="domain" description="Amidohydrolase 3" evidence="1">
    <location>
        <begin position="55"/>
        <end position="504"/>
    </location>
</feature>
<dbReference type="SUPFAM" id="SSF51556">
    <property type="entry name" value="Metallo-dependent hydrolases"/>
    <property type="match status" value="1"/>
</dbReference>
<dbReference type="Gene3D" id="2.30.40.10">
    <property type="entry name" value="Urease, subunit C, domain 1"/>
    <property type="match status" value="1"/>
</dbReference>
<reference evidence="2 3" key="1">
    <citation type="submission" date="2023-03" db="EMBL/GenBank/DDBJ databases">
        <title>YIM 133296 draft genome.</title>
        <authorList>
            <person name="Xiong L."/>
        </authorList>
    </citation>
    <scope>NUCLEOTIDE SEQUENCE [LARGE SCALE GENOMIC DNA]</scope>
    <source>
        <strain evidence="2 3">YIM 133296</strain>
    </source>
</reference>
<evidence type="ECO:0000313" key="3">
    <source>
        <dbReference type="Proteomes" id="UP001528912"/>
    </source>
</evidence>